<proteinExistence type="predicted"/>
<dbReference type="AlphaFoldDB" id="A0A2W4QAZ2"/>
<gene>
    <name evidence="1" type="ORF">DM484_29700</name>
</gene>
<name>A0A2W4QAZ2_9GAMM</name>
<evidence type="ECO:0000313" key="2">
    <source>
        <dbReference type="Proteomes" id="UP000249396"/>
    </source>
</evidence>
<sequence>MGLTYSKDELFRLIIMVNGDGLLFLNLHALGYHLDHYANQTVGLASDPEGGWRITTIALDGEGRGQVYVKDSVHVREALANPWLGFIN</sequence>
<evidence type="ECO:0000313" key="1">
    <source>
        <dbReference type="EMBL" id="PZN69402.1"/>
    </source>
</evidence>
<accession>A0A2W4QAZ2</accession>
<dbReference type="EMBL" id="QJPH01000577">
    <property type="protein sequence ID" value="PZN69402.1"/>
    <property type="molecule type" value="Genomic_DNA"/>
</dbReference>
<comment type="caution">
    <text evidence="1">The sequence shown here is derived from an EMBL/GenBank/DDBJ whole genome shotgun (WGS) entry which is preliminary data.</text>
</comment>
<reference evidence="1 2" key="1">
    <citation type="journal article" date="2018" name="Aquat. Microb. Ecol.">
        <title>Gammaproteobacterial methanotrophs dominate.</title>
        <authorList>
            <person name="Rissanen A.J."/>
            <person name="Saarenheimo J."/>
            <person name="Tiirola M."/>
            <person name="Peura S."/>
            <person name="Aalto S.L."/>
            <person name="Karvinen A."/>
            <person name="Nykanen H."/>
        </authorList>
    </citation>
    <scope>NUCLEOTIDE SEQUENCE [LARGE SCALE GENOMIC DNA]</scope>
    <source>
        <strain evidence="1">AMbin10</strain>
    </source>
</reference>
<protein>
    <submittedName>
        <fullName evidence="1">Uncharacterized protein</fullName>
    </submittedName>
</protein>
<organism evidence="1 2">
    <name type="scientific">Candidatus Methylumidiphilus alinenensis</name>
    <dbReference type="NCBI Taxonomy" id="2202197"/>
    <lineage>
        <taxon>Bacteria</taxon>
        <taxon>Pseudomonadati</taxon>
        <taxon>Pseudomonadota</taxon>
        <taxon>Gammaproteobacteria</taxon>
        <taxon>Methylococcales</taxon>
        <taxon>Candidatus Methylumidiphilus</taxon>
    </lineage>
</organism>
<dbReference type="Proteomes" id="UP000249396">
    <property type="component" value="Unassembled WGS sequence"/>
</dbReference>